<dbReference type="AlphaFoldDB" id="A0A9N8E4Z8"/>
<reference evidence="1" key="1">
    <citation type="submission" date="2020-06" db="EMBL/GenBank/DDBJ databases">
        <authorList>
            <consortium name="Plant Systems Biology data submission"/>
        </authorList>
    </citation>
    <scope>NUCLEOTIDE SEQUENCE</scope>
    <source>
        <strain evidence="1">D6</strain>
    </source>
</reference>
<protein>
    <submittedName>
        <fullName evidence="1">Uncharacterized protein</fullName>
    </submittedName>
</protein>
<gene>
    <name evidence="1" type="ORF">SEMRO_674_G185410.1</name>
</gene>
<comment type="caution">
    <text evidence="1">The sequence shown here is derived from an EMBL/GenBank/DDBJ whole genome shotgun (WGS) entry which is preliminary data.</text>
</comment>
<proteinExistence type="predicted"/>
<organism evidence="1 2">
    <name type="scientific">Seminavis robusta</name>
    <dbReference type="NCBI Taxonomy" id="568900"/>
    <lineage>
        <taxon>Eukaryota</taxon>
        <taxon>Sar</taxon>
        <taxon>Stramenopiles</taxon>
        <taxon>Ochrophyta</taxon>
        <taxon>Bacillariophyta</taxon>
        <taxon>Bacillariophyceae</taxon>
        <taxon>Bacillariophycidae</taxon>
        <taxon>Naviculales</taxon>
        <taxon>Naviculaceae</taxon>
        <taxon>Seminavis</taxon>
    </lineage>
</organism>
<evidence type="ECO:0000313" key="2">
    <source>
        <dbReference type="Proteomes" id="UP001153069"/>
    </source>
</evidence>
<dbReference type="Proteomes" id="UP001153069">
    <property type="component" value="Unassembled WGS sequence"/>
</dbReference>
<evidence type="ECO:0000313" key="1">
    <source>
        <dbReference type="EMBL" id="CAB9514791.1"/>
    </source>
</evidence>
<accession>A0A9N8E4Z8</accession>
<dbReference type="EMBL" id="CAICTM010000673">
    <property type="protein sequence ID" value="CAB9514791.1"/>
    <property type="molecule type" value="Genomic_DNA"/>
</dbReference>
<keyword evidence="2" id="KW-1185">Reference proteome</keyword>
<name>A0A9N8E4Z8_9STRA</name>
<sequence>MDEEDNDGGFIEEEEDMYDVAQFSDEGRREHHGLEEFADHIAEHSKFMDEHRFHLRKDQLEKAKRRTTDLLERIAKKKPEEEISPAFQDMLELGVLEAMKALEEARQDD</sequence>